<dbReference type="EMBL" id="GEZM01003040">
    <property type="protein sequence ID" value="JAV96965.1"/>
    <property type="molecule type" value="Transcribed_RNA"/>
</dbReference>
<keyword evidence="4" id="KW-1185">Reference proteome</keyword>
<dbReference type="InParanoid" id="A0A1Y1NK34"/>
<name>A0A1Y1NK34_PHOPY</name>
<evidence type="ECO:0008006" key="5">
    <source>
        <dbReference type="Google" id="ProtNLM"/>
    </source>
</evidence>
<reference evidence="3 4" key="2">
    <citation type="journal article" date="2018" name="Elife">
        <title>Firefly genomes illuminate parallel origins of bioluminescence in beetles.</title>
        <authorList>
            <person name="Fallon T.R."/>
            <person name="Lower S.E."/>
            <person name="Chang C.H."/>
            <person name="Bessho-Uehara M."/>
            <person name="Martin G.J."/>
            <person name="Bewick A.J."/>
            <person name="Behringer M."/>
            <person name="Debat H.J."/>
            <person name="Wong I."/>
            <person name="Day J.C."/>
            <person name="Suvorov A."/>
            <person name="Silva C.J."/>
            <person name="Stanger-Hall K.F."/>
            <person name="Hall D.W."/>
            <person name="Schmitz R.J."/>
            <person name="Nelson D.R."/>
            <person name="Lewis S.M."/>
            <person name="Shigenobu S."/>
            <person name="Bybee S.M."/>
            <person name="Larracuente A.M."/>
            <person name="Oba Y."/>
            <person name="Weng J.K."/>
        </authorList>
    </citation>
    <scope>NUCLEOTIDE SEQUENCE [LARGE SCALE GENOMIC DNA]</scope>
    <source>
        <strain evidence="3">1611_PpyrPB1</strain>
        <tissue evidence="3">Whole body</tissue>
    </source>
</reference>
<evidence type="ECO:0000256" key="1">
    <source>
        <dbReference type="SAM" id="SignalP"/>
    </source>
</evidence>
<organism evidence="2">
    <name type="scientific">Photinus pyralis</name>
    <name type="common">Common eastern firefly</name>
    <name type="synonym">Lampyris pyralis</name>
    <dbReference type="NCBI Taxonomy" id="7054"/>
    <lineage>
        <taxon>Eukaryota</taxon>
        <taxon>Metazoa</taxon>
        <taxon>Ecdysozoa</taxon>
        <taxon>Arthropoda</taxon>
        <taxon>Hexapoda</taxon>
        <taxon>Insecta</taxon>
        <taxon>Pterygota</taxon>
        <taxon>Neoptera</taxon>
        <taxon>Endopterygota</taxon>
        <taxon>Coleoptera</taxon>
        <taxon>Polyphaga</taxon>
        <taxon>Elateriformia</taxon>
        <taxon>Elateroidea</taxon>
        <taxon>Lampyridae</taxon>
        <taxon>Lampyrinae</taxon>
        <taxon>Photinus</taxon>
    </lineage>
</organism>
<evidence type="ECO:0000313" key="2">
    <source>
        <dbReference type="EMBL" id="JAV96965.1"/>
    </source>
</evidence>
<dbReference type="EMBL" id="VVIM01000001">
    <property type="protein sequence ID" value="KAB0804610.1"/>
    <property type="molecule type" value="Genomic_DNA"/>
</dbReference>
<protein>
    <recommendedName>
        <fullName evidence="5">ZP domain-containing protein</fullName>
    </recommendedName>
</protein>
<evidence type="ECO:0000313" key="3">
    <source>
        <dbReference type="EMBL" id="KAB0804610.1"/>
    </source>
</evidence>
<sequence>MIYVLVLCALVTLSHGTKVSGNIIQLSVEEEECIVETRISRDIVLADKESRYSKEEPLLNTYLGCYAEKLANAGKLHFTKNVHVRLPGYNTPYVITSLYCNENYYSSLNNRPCVQRI</sequence>
<dbReference type="AlphaFoldDB" id="A0A1Y1NK34"/>
<feature type="chain" id="PRO_5033751263" description="ZP domain-containing protein" evidence="1">
    <location>
        <begin position="17"/>
        <end position="117"/>
    </location>
</feature>
<gene>
    <name evidence="3" type="ORF">PPYR_01580</name>
</gene>
<feature type="signal peptide" evidence="1">
    <location>
        <begin position="1"/>
        <end position="16"/>
    </location>
</feature>
<reference evidence="2" key="1">
    <citation type="journal article" date="2016" name="Sci. Rep.">
        <title>Molecular characterization of firefly nuptial gifts: a multi-omics approach sheds light on postcopulatory sexual selection.</title>
        <authorList>
            <person name="Al-Wathiqui N."/>
            <person name="Fallon T.R."/>
            <person name="South A."/>
            <person name="Weng J.K."/>
            <person name="Lewis S.M."/>
        </authorList>
    </citation>
    <scope>NUCLEOTIDE SEQUENCE</scope>
</reference>
<evidence type="ECO:0000313" key="4">
    <source>
        <dbReference type="Proteomes" id="UP000327044"/>
    </source>
</evidence>
<reference evidence="3" key="3">
    <citation type="submission" date="2019-08" db="EMBL/GenBank/DDBJ databases">
        <authorList>
            <consortium name="Photinus pyralis genome working group"/>
            <person name="Fallon T.R."/>
            <person name="Sander Lower S.E."/>
            <person name="Weng J.-K."/>
        </authorList>
    </citation>
    <scope>NUCLEOTIDE SEQUENCE</scope>
    <source>
        <strain evidence="3">1611_PpyrPB1</strain>
        <tissue evidence="3">Whole body</tissue>
    </source>
</reference>
<dbReference type="Proteomes" id="UP000327044">
    <property type="component" value="Unassembled WGS sequence"/>
</dbReference>
<proteinExistence type="predicted"/>
<accession>A0A1Y1NK34</accession>
<keyword evidence="1" id="KW-0732">Signal</keyword>